<sequence length="1070" mass="118462">MNNTAAAAGAHRNFCDISQCVLEYLLPADIHSLCYTCRRLNQLVVNVLLLKNGVTDPTMQCHIRLDGPSAATGPSALVALQNALYVPKIPNLSVTFMRTFDTTPISRNVRRCIRVLQKHRQSIDRVSIAFVEDEKHMYSDPRLLAKQGKGYPLNTDLLALLDCVAQDLPNLKSLQVSTGWDFDGVYLLEGFPRSVIGLRPVFLSSFSSKLRQTLSSKPRSPPITFLIDTPLLVLPPLNKYTHTVLSSRAITTLRLRMLIAPDDWVLLLSEIADTVPRLLHLSILGIRLPASVLVTLLYRFSKLETLTTDSSPQFPEGPSFRAIAPAPNLTRPPRLRSHQLLSFLVSNHPLKHLTTLSTRPEHLSSLLRPHVPLRSLTSLTVLLTLLDLTTPPTVPLLCTLSARLRATHPSLPLHLDIAFKLPLNSAPETHMCRVLDAAVVHGAGWAEAFGPFVKLQVKDYKLDMRKGGRGGGAVLARWVGVFPGLKELELSVAGVDANGLGVDAGKEKEALKAAVREIQRVSPNVQAVRVEDADGRALSFCEDEDIGKSSPFLDLPDDILLVIMNLLSPAELYHLSRLSRRLHLLALPCYFAANGMPDPAQSCDFRLVNLSGGADVLSALNSSLPFFASSSSSPSLSPSSSWKCYLQGRRIGEVRCRFKPRGHISCYLSNIQRLTSFFETLEGVKRVELALAGEFDEHCLVNEQVVTRWRETFGALMDVMLVKGCRELVVYGTPYLPLSPPKSWLKSVLELDSLWRPRGAAAPSQLHSFSFHPSNVNPTHEAGIRWLFSFLCGSQLTRLSLSITSECLLDVIRQQNFPNLVELEIPASSPSLDVELIGLLCELRNLRYLALPPRGTKYISISRGPVPAFTHLKVLAASTAFIMHFLCEQDTTATNFLPVLDRLEIRISTMSAPHPEVTVAQTLRTFRLSRAEGAALPMIVLDLNAKSTRWTAKQFNAWLTDEGFRKVMGEAPPWPEAAGMVSGLVVPWPSMSVWRNFRVVKARMNESEDAGILQTLLPRFPKLRELGVDDGAGKGQMVPEVEGGLVRRILRMCPRLKRVRFNGAEVYSNE</sequence>
<name>A0AAW0BNQ0_9AGAR</name>
<dbReference type="PROSITE" id="PS50181">
    <property type="entry name" value="FBOX"/>
    <property type="match status" value="1"/>
</dbReference>
<dbReference type="InterPro" id="IPR001810">
    <property type="entry name" value="F-box_dom"/>
</dbReference>
<reference evidence="2 3" key="1">
    <citation type="journal article" date="2024" name="J Genomics">
        <title>Draft genome sequencing and assembly of Favolaschia claudopus CIRM-BRFM 2984 isolated from oak limbs.</title>
        <authorList>
            <person name="Navarro D."/>
            <person name="Drula E."/>
            <person name="Chaduli D."/>
            <person name="Cazenave R."/>
            <person name="Ahrendt S."/>
            <person name="Wang J."/>
            <person name="Lipzen A."/>
            <person name="Daum C."/>
            <person name="Barry K."/>
            <person name="Grigoriev I.V."/>
            <person name="Favel A."/>
            <person name="Rosso M.N."/>
            <person name="Martin F."/>
        </authorList>
    </citation>
    <scope>NUCLEOTIDE SEQUENCE [LARGE SCALE GENOMIC DNA]</scope>
    <source>
        <strain evidence="2 3">CIRM-BRFM 2984</strain>
    </source>
</reference>
<protein>
    <recommendedName>
        <fullName evidence="1">F-box domain-containing protein</fullName>
    </recommendedName>
</protein>
<proteinExistence type="predicted"/>
<gene>
    <name evidence="2" type="ORF">R3P38DRAFT_927471</name>
</gene>
<accession>A0AAW0BNQ0</accession>
<dbReference type="CDD" id="cd09917">
    <property type="entry name" value="F-box_SF"/>
    <property type="match status" value="1"/>
</dbReference>
<dbReference type="AlphaFoldDB" id="A0AAW0BNQ0"/>
<dbReference type="InterPro" id="IPR036047">
    <property type="entry name" value="F-box-like_dom_sf"/>
</dbReference>
<comment type="caution">
    <text evidence="2">The sequence shown here is derived from an EMBL/GenBank/DDBJ whole genome shotgun (WGS) entry which is preliminary data.</text>
</comment>
<dbReference type="EMBL" id="JAWWNJ010000028">
    <property type="protein sequence ID" value="KAK7028457.1"/>
    <property type="molecule type" value="Genomic_DNA"/>
</dbReference>
<evidence type="ECO:0000313" key="2">
    <source>
        <dbReference type="EMBL" id="KAK7028457.1"/>
    </source>
</evidence>
<dbReference type="Proteomes" id="UP001362999">
    <property type="component" value="Unassembled WGS sequence"/>
</dbReference>
<evidence type="ECO:0000259" key="1">
    <source>
        <dbReference type="PROSITE" id="PS50181"/>
    </source>
</evidence>
<dbReference type="Pfam" id="PF00646">
    <property type="entry name" value="F-box"/>
    <property type="match status" value="1"/>
</dbReference>
<dbReference type="SUPFAM" id="SSF81383">
    <property type="entry name" value="F-box domain"/>
    <property type="match status" value="1"/>
</dbReference>
<evidence type="ECO:0000313" key="3">
    <source>
        <dbReference type="Proteomes" id="UP001362999"/>
    </source>
</evidence>
<keyword evidence="3" id="KW-1185">Reference proteome</keyword>
<feature type="domain" description="F-box" evidence="1">
    <location>
        <begin position="549"/>
        <end position="585"/>
    </location>
</feature>
<organism evidence="2 3">
    <name type="scientific">Favolaschia claudopus</name>
    <dbReference type="NCBI Taxonomy" id="2862362"/>
    <lineage>
        <taxon>Eukaryota</taxon>
        <taxon>Fungi</taxon>
        <taxon>Dikarya</taxon>
        <taxon>Basidiomycota</taxon>
        <taxon>Agaricomycotina</taxon>
        <taxon>Agaricomycetes</taxon>
        <taxon>Agaricomycetidae</taxon>
        <taxon>Agaricales</taxon>
        <taxon>Marasmiineae</taxon>
        <taxon>Mycenaceae</taxon>
        <taxon>Favolaschia</taxon>
    </lineage>
</organism>